<dbReference type="RefSeq" id="XP_002291790.1">
    <property type="nucleotide sequence ID" value="XM_002291754.1"/>
</dbReference>
<keyword evidence="2" id="KW-0805">Transcription regulation</keyword>
<dbReference type="SUPFAM" id="SSF54171">
    <property type="entry name" value="DNA-binding domain"/>
    <property type="match status" value="1"/>
</dbReference>
<feature type="region of interest" description="Disordered" evidence="6">
    <location>
        <begin position="293"/>
        <end position="405"/>
    </location>
</feature>
<feature type="compositionally biased region" description="Polar residues" evidence="6">
    <location>
        <begin position="378"/>
        <end position="394"/>
    </location>
</feature>
<evidence type="ECO:0000256" key="3">
    <source>
        <dbReference type="ARBA" id="ARBA00023125"/>
    </source>
</evidence>
<dbReference type="PANTHER" id="PTHR12396">
    <property type="entry name" value="METHYL-CPG BINDING PROTEIN, MBD"/>
    <property type="match status" value="1"/>
</dbReference>
<dbReference type="InterPro" id="IPR001739">
    <property type="entry name" value="Methyl_CpG_DNA-bd"/>
</dbReference>
<dbReference type="GO" id="GO:0005634">
    <property type="term" value="C:nucleus"/>
    <property type="evidence" value="ECO:0007669"/>
    <property type="project" value="UniProtKB-SubCell"/>
</dbReference>
<dbReference type="KEGG" id="tps:THAPSDRAFT_7567"/>
<feature type="compositionally biased region" description="Basic and acidic residues" evidence="6">
    <location>
        <begin position="198"/>
        <end position="208"/>
    </location>
</feature>
<comment type="subcellular location">
    <subcellularLocation>
        <location evidence="1">Nucleus</location>
    </subcellularLocation>
</comment>
<keyword evidence="4" id="KW-0804">Transcription</keyword>
<evidence type="ECO:0000313" key="8">
    <source>
        <dbReference type="EMBL" id="EED90641.1"/>
    </source>
</evidence>
<dbReference type="InParanoid" id="B8C6W3"/>
<dbReference type="AlphaFoldDB" id="B8C6W3"/>
<dbReference type="GO" id="GO:0003677">
    <property type="term" value="F:DNA binding"/>
    <property type="evidence" value="ECO:0007669"/>
    <property type="project" value="UniProtKB-KW"/>
</dbReference>
<reference evidence="8 9" key="1">
    <citation type="journal article" date="2004" name="Science">
        <title>The genome of the diatom Thalassiosira pseudonana: ecology, evolution, and metabolism.</title>
        <authorList>
            <person name="Armbrust E.V."/>
            <person name="Berges J.A."/>
            <person name="Bowler C."/>
            <person name="Green B.R."/>
            <person name="Martinez D."/>
            <person name="Putnam N.H."/>
            <person name="Zhou S."/>
            <person name="Allen A.E."/>
            <person name="Apt K.E."/>
            <person name="Bechner M."/>
            <person name="Brzezinski M.A."/>
            <person name="Chaal B.K."/>
            <person name="Chiovitti A."/>
            <person name="Davis A.K."/>
            <person name="Demarest M.S."/>
            <person name="Detter J.C."/>
            <person name="Glavina T."/>
            <person name="Goodstein D."/>
            <person name="Hadi M.Z."/>
            <person name="Hellsten U."/>
            <person name="Hildebrand M."/>
            <person name="Jenkins B.D."/>
            <person name="Jurka J."/>
            <person name="Kapitonov V.V."/>
            <person name="Kroger N."/>
            <person name="Lau W.W."/>
            <person name="Lane T.W."/>
            <person name="Larimer F.W."/>
            <person name="Lippmeier J.C."/>
            <person name="Lucas S."/>
            <person name="Medina M."/>
            <person name="Montsant A."/>
            <person name="Obornik M."/>
            <person name="Parker M.S."/>
            <person name="Palenik B."/>
            <person name="Pazour G.J."/>
            <person name="Richardson P.M."/>
            <person name="Rynearson T.A."/>
            <person name="Saito M.A."/>
            <person name="Schwartz D.C."/>
            <person name="Thamatrakoln K."/>
            <person name="Valentin K."/>
            <person name="Vardi A."/>
            <person name="Wilkerson F.P."/>
            <person name="Rokhsar D.S."/>
        </authorList>
    </citation>
    <scope>NUCLEOTIDE SEQUENCE [LARGE SCALE GENOMIC DNA]</scope>
    <source>
        <strain evidence="8 9">CCMP1335</strain>
    </source>
</reference>
<name>B8C6W3_THAPS</name>
<evidence type="ECO:0000256" key="2">
    <source>
        <dbReference type="ARBA" id="ARBA00023015"/>
    </source>
</evidence>
<dbReference type="Proteomes" id="UP000001449">
    <property type="component" value="Chromosome 8"/>
</dbReference>
<keyword evidence="3" id="KW-0238">DNA-binding</keyword>
<gene>
    <name evidence="8" type="ORF">THAPSDRAFT_7567</name>
</gene>
<evidence type="ECO:0000259" key="7">
    <source>
        <dbReference type="PROSITE" id="PS50982"/>
    </source>
</evidence>
<evidence type="ECO:0000256" key="1">
    <source>
        <dbReference type="ARBA" id="ARBA00004123"/>
    </source>
</evidence>
<keyword evidence="9" id="KW-1185">Reference proteome</keyword>
<evidence type="ECO:0000256" key="4">
    <source>
        <dbReference type="ARBA" id="ARBA00023163"/>
    </source>
</evidence>
<keyword evidence="5" id="KW-0539">Nucleus</keyword>
<dbReference type="InterPro" id="IPR016177">
    <property type="entry name" value="DNA-bd_dom_sf"/>
</dbReference>
<dbReference type="PANTHER" id="PTHR12396:SF46">
    <property type="entry name" value="METHYL-CPG-BINDING DOMAIN-CONTAINING PROTEIN 6"/>
    <property type="match status" value="1"/>
</dbReference>
<evidence type="ECO:0000313" key="9">
    <source>
        <dbReference type="Proteomes" id="UP000001449"/>
    </source>
</evidence>
<dbReference type="Gene3D" id="3.30.890.10">
    <property type="entry name" value="Methyl-cpg-binding Protein 2, Chain A"/>
    <property type="match status" value="1"/>
</dbReference>
<sequence length="441" mass="48344">MDPLPTATAEKTVSIEDADDTKHTTTGGIDDVDIMNPVDEGVEPSTSGGTSQEGRLNKTDDQNKIQGSRVIDVEYAEPLRKKAATNITNNERRLLIRNLDGLSHQGSTAIPSEEAIHSGQVIVEGIPEEEFSAEELESFPVAFAFHVETSDPNGISEENAKIATLDYEAEKREEKKFARALAACAKRNEVTTQKPVKRREQSKKDKSGAVHLRGKAEAPSSVEHTVSDELPSGWVIRFVPRSNKANKSGDKYYYSPKENFKFNSLSRVRRFLECLKQSGGDEVKAITMFKGCTTTSSKAPPKSVETVASTHKQTCGIDSEGNKGSNKKTKRARSRDSTTSSKRTRDIDTENKHNKEIIAPSPNRSKRTKSNPVDEGDTSSINTSKATLSVNASEPPTPSKLLPFSHPTADKVKHIAAESAEEFPGWTMRRIPRKASSTFGN</sequence>
<feature type="domain" description="MBD" evidence="7">
    <location>
        <begin position="220"/>
        <end position="296"/>
    </location>
</feature>
<dbReference type="EMBL" id="CM000644">
    <property type="protein sequence ID" value="EED90641.1"/>
    <property type="molecule type" value="Genomic_DNA"/>
</dbReference>
<feature type="compositionally biased region" description="Basic and acidic residues" evidence="6">
    <location>
        <begin position="343"/>
        <end position="356"/>
    </location>
</feature>
<feature type="region of interest" description="Disordered" evidence="6">
    <location>
        <begin position="189"/>
        <end position="226"/>
    </location>
</feature>
<accession>B8C6W3</accession>
<proteinExistence type="predicted"/>
<dbReference type="PROSITE" id="PS50982">
    <property type="entry name" value="MBD"/>
    <property type="match status" value="1"/>
</dbReference>
<reference evidence="8 9" key="2">
    <citation type="journal article" date="2008" name="Nature">
        <title>The Phaeodactylum genome reveals the evolutionary history of diatom genomes.</title>
        <authorList>
            <person name="Bowler C."/>
            <person name="Allen A.E."/>
            <person name="Badger J.H."/>
            <person name="Grimwood J."/>
            <person name="Jabbari K."/>
            <person name="Kuo A."/>
            <person name="Maheswari U."/>
            <person name="Martens C."/>
            <person name="Maumus F."/>
            <person name="Otillar R.P."/>
            <person name="Rayko E."/>
            <person name="Salamov A."/>
            <person name="Vandepoele K."/>
            <person name="Beszteri B."/>
            <person name="Gruber A."/>
            <person name="Heijde M."/>
            <person name="Katinka M."/>
            <person name="Mock T."/>
            <person name="Valentin K."/>
            <person name="Verret F."/>
            <person name="Berges J.A."/>
            <person name="Brownlee C."/>
            <person name="Cadoret J.P."/>
            <person name="Chiovitti A."/>
            <person name="Choi C.J."/>
            <person name="Coesel S."/>
            <person name="De Martino A."/>
            <person name="Detter J.C."/>
            <person name="Durkin C."/>
            <person name="Falciatore A."/>
            <person name="Fournet J."/>
            <person name="Haruta M."/>
            <person name="Huysman M.J."/>
            <person name="Jenkins B.D."/>
            <person name="Jiroutova K."/>
            <person name="Jorgensen R.E."/>
            <person name="Joubert Y."/>
            <person name="Kaplan A."/>
            <person name="Kroger N."/>
            <person name="Kroth P.G."/>
            <person name="La Roche J."/>
            <person name="Lindquist E."/>
            <person name="Lommer M."/>
            <person name="Martin-Jezequel V."/>
            <person name="Lopez P.J."/>
            <person name="Lucas S."/>
            <person name="Mangogna M."/>
            <person name="McGinnis K."/>
            <person name="Medlin L.K."/>
            <person name="Montsant A."/>
            <person name="Oudot-Le Secq M.P."/>
            <person name="Napoli C."/>
            <person name="Obornik M."/>
            <person name="Parker M.S."/>
            <person name="Petit J.L."/>
            <person name="Porcel B.M."/>
            <person name="Poulsen N."/>
            <person name="Robison M."/>
            <person name="Rychlewski L."/>
            <person name="Rynearson T.A."/>
            <person name="Schmutz J."/>
            <person name="Shapiro H."/>
            <person name="Siaut M."/>
            <person name="Stanley M."/>
            <person name="Sussman M.R."/>
            <person name="Taylor A.R."/>
            <person name="Vardi A."/>
            <person name="von Dassow P."/>
            <person name="Vyverman W."/>
            <person name="Willis A."/>
            <person name="Wyrwicz L.S."/>
            <person name="Rokhsar D.S."/>
            <person name="Weissenbach J."/>
            <person name="Armbrust E.V."/>
            <person name="Green B.R."/>
            <person name="Van de Peer Y."/>
            <person name="Grigoriev I.V."/>
        </authorList>
    </citation>
    <scope>NUCLEOTIDE SEQUENCE [LARGE SCALE GENOMIC DNA]</scope>
    <source>
        <strain evidence="8 9">CCMP1335</strain>
    </source>
</reference>
<organism evidence="8 9">
    <name type="scientific">Thalassiosira pseudonana</name>
    <name type="common">Marine diatom</name>
    <name type="synonym">Cyclotella nana</name>
    <dbReference type="NCBI Taxonomy" id="35128"/>
    <lineage>
        <taxon>Eukaryota</taxon>
        <taxon>Sar</taxon>
        <taxon>Stramenopiles</taxon>
        <taxon>Ochrophyta</taxon>
        <taxon>Bacillariophyta</taxon>
        <taxon>Coscinodiscophyceae</taxon>
        <taxon>Thalassiosirophycidae</taxon>
        <taxon>Thalassiosirales</taxon>
        <taxon>Thalassiosiraceae</taxon>
        <taxon>Thalassiosira</taxon>
    </lineage>
</organism>
<evidence type="ECO:0000256" key="5">
    <source>
        <dbReference type="ARBA" id="ARBA00023242"/>
    </source>
</evidence>
<evidence type="ECO:0000256" key="6">
    <source>
        <dbReference type="SAM" id="MobiDB-lite"/>
    </source>
</evidence>
<feature type="region of interest" description="Disordered" evidence="6">
    <location>
        <begin position="1"/>
        <end position="64"/>
    </location>
</feature>
<dbReference type="GeneID" id="7450166"/>
<dbReference type="HOGENOM" id="CLU_621880_0_0_1"/>
<dbReference type="PaxDb" id="35128-Thaps7567"/>
<feature type="compositionally biased region" description="Polar residues" evidence="6">
    <location>
        <begin position="44"/>
        <end position="54"/>
    </location>
</feature>
<protein>
    <recommendedName>
        <fullName evidence="7">MBD domain-containing protein</fullName>
    </recommendedName>
</protein>